<dbReference type="PANTHER" id="PTHR45947:SF13">
    <property type="entry name" value="TRANSFERASE"/>
    <property type="match status" value="1"/>
</dbReference>
<dbReference type="Pfam" id="PF00534">
    <property type="entry name" value="Glycos_transf_1"/>
    <property type="match status" value="1"/>
</dbReference>
<evidence type="ECO:0000259" key="1">
    <source>
        <dbReference type="Pfam" id="PF00534"/>
    </source>
</evidence>
<dbReference type="InterPro" id="IPR050194">
    <property type="entry name" value="Glycosyltransferase_grp1"/>
</dbReference>
<dbReference type="Proteomes" id="UP000181976">
    <property type="component" value="Unassembled WGS sequence"/>
</dbReference>
<dbReference type="InParanoid" id="A0A1I2DMI5"/>
<feature type="domain" description="Glycosyl transferase family 1" evidence="1">
    <location>
        <begin position="226"/>
        <end position="366"/>
    </location>
</feature>
<name>A0A1I2DMI5_9BACT</name>
<dbReference type="GO" id="GO:0016757">
    <property type="term" value="F:glycosyltransferase activity"/>
    <property type="evidence" value="ECO:0007669"/>
    <property type="project" value="InterPro"/>
</dbReference>
<feature type="domain" description="Glycosyltransferase subfamily 4-like N-terminal" evidence="2">
    <location>
        <begin position="18"/>
        <end position="214"/>
    </location>
</feature>
<dbReference type="InterPro" id="IPR028098">
    <property type="entry name" value="Glyco_trans_4-like_N"/>
</dbReference>
<dbReference type="Gene3D" id="3.40.50.2000">
    <property type="entry name" value="Glycogen Phosphorylase B"/>
    <property type="match status" value="2"/>
</dbReference>
<dbReference type="SUPFAM" id="SSF53756">
    <property type="entry name" value="UDP-Glycosyltransferase/glycogen phosphorylase"/>
    <property type="match status" value="1"/>
</dbReference>
<dbReference type="eggNOG" id="COG0438">
    <property type="taxonomic scope" value="Bacteria"/>
</dbReference>
<dbReference type="OrthoDB" id="1096251at2"/>
<protein>
    <submittedName>
        <fullName evidence="3">Glycosyltransferase involved in cell wall bisynthesis</fullName>
    </submittedName>
</protein>
<dbReference type="EMBL" id="FONA01000019">
    <property type="protein sequence ID" value="SFE81677.1"/>
    <property type="molecule type" value="Genomic_DNA"/>
</dbReference>
<evidence type="ECO:0000259" key="2">
    <source>
        <dbReference type="Pfam" id="PF13439"/>
    </source>
</evidence>
<evidence type="ECO:0000313" key="3">
    <source>
        <dbReference type="EMBL" id="SFE81677.1"/>
    </source>
</evidence>
<accession>A0A1I2DMI5</accession>
<reference evidence="3 4" key="1">
    <citation type="submission" date="2016-10" db="EMBL/GenBank/DDBJ databases">
        <authorList>
            <person name="de Groot N.N."/>
        </authorList>
    </citation>
    <scope>NUCLEOTIDE SEQUENCE [LARGE SCALE GENOMIC DNA]</scope>
    <source>
        <strain evidence="3 4">DSM 19012</strain>
    </source>
</reference>
<evidence type="ECO:0000313" key="4">
    <source>
        <dbReference type="Proteomes" id="UP000181976"/>
    </source>
</evidence>
<keyword evidence="3" id="KW-0808">Transferase</keyword>
<dbReference type="Pfam" id="PF13439">
    <property type="entry name" value="Glyco_transf_4"/>
    <property type="match status" value="1"/>
</dbReference>
<dbReference type="AlphaFoldDB" id="A0A1I2DMI5"/>
<gene>
    <name evidence="3" type="ORF">SAMN05444380_11954</name>
</gene>
<dbReference type="PANTHER" id="PTHR45947">
    <property type="entry name" value="SULFOQUINOVOSYL TRANSFERASE SQD2"/>
    <property type="match status" value="1"/>
</dbReference>
<dbReference type="STRING" id="385682.SAMN05444380_11954"/>
<sequence length="402" mass="46583">MKIVLVNKFYYPRGGDCIHVIQLKKLLEKNGHQVYVFSMDYKQNIKLVEDEYWPTFVDFSANSFNSIVKKVIRPFGASEVIKKWKYFITHFKPDVVHLHNIHSQISPIVAKISIEKKIPVVWTLHDYKLICPSYLMLRNNRPCDLCITNQFSVVKNRCIKNNFAASLLGFFEIKKWNKRKLQDYTSTFIAPSVFLKNQMVKGGFRESSIMHLCNFYPEEKVIPFTKKKIDDFILYVGRISKEKGVELLLRAMQQFPDKKLKIIGDGPICSLLKDTYSDSRNVEFLGFQSWEIIQEQLSTARFLVVPSEWYENNPLSVIEALVLGTPILGAKIGGIPELISEGKNGFCFKPGNLEDLVSGINKMFFSSFDRAKISFDAQEKFSSERYYEKIVQVYKQAINRVK</sequence>
<keyword evidence="4" id="KW-1185">Reference proteome</keyword>
<dbReference type="RefSeq" id="WP_010527541.1">
    <property type="nucleotide sequence ID" value="NZ_AFSL01000054.1"/>
</dbReference>
<organism evidence="3 4">
    <name type="scientific">Thermophagus xiamenensis</name>
    <dbReference type="NCBI Taxonomy" id="385682"/>
    <lineage>
        <taxon>Bacteria</taxon>
        <taxon>Pseudomonadati</taxon>
        <taxon>Bacteroidota</taxon>
        <taxon>Bacteroidia</taxon>
        <taxon>Marinilabiliales</taxon>
        <taxon>Marinilabiliaceae</taxon>
        <taxon>Thermophagus</taxon>
    </lineage>
</organism>
<proteinExistence type="predicted"/>
<dbReference type="InterPro" id="IPR001296">
    <property type="entry name" value="Glyco_trans_1"/>
</dbReference>